<organism evidence="4 5">
    <name type="scientific">Candidatus Entotheonella gemina</name>
    <dbReference type="NCBI Taxonomy" id="1429439"/>
    <lineage>
        <taxon>Bacteria</taxon>
        <taxon>Pseudomonadati</taxon>
        <taxon>Nitrospinota/Tectimicrobiota group</taxon>
        <taxon>Candidatus Tectimicrobiota</taxon>
        <taxon>Candidatus Entotheonellia</taxon>
        <taxon>Candidatus Entotheonellales</taxon>
        <taxon>Candidatus Entotheonellaceae</taxon>
        <taxon>Candidatus Entotheonella</taxon>
    </lineage>
</organism>
<accession>W4ME24</accession>
<gene>
    <name evidence="4" type="ORF">ETSY2_05260</name>
</gene>
<evidence type="ECO:0000313" key="5">
    <source>
        <dbReference type="Proteomes" id="UP000019140"/>
    </source>
</evidence>
<dbReference type="MEROPS" id="C25.004"/>
<dbReference type="Pfam" id="PF01364">
    <property type="entry name" value="Peptidase_C25"/>
    <property type="match status" value="1"/>
</dbReference>
<feature type="region of interest" description="Disordered" evidence="2">
    <location>
        <begin position="1"/>
        <end position="36"/>
    </location>
</feature>
<dbReference type="Gene3D" id="3.40.50.10390">
    <property type="entry name" value="Gingipain r, domain 1"/>
    <property type="match status" value="1"/>
</dbReference>
<dbReference type="AlphaFoldDB" id="W4ME24"/>
<reference evidence="4 5" key="1">
    <citation type="journal article" date="2014" name="Nature">
        <title>An environmental bacterial taxon with a large and distinct metabolic repertoire.</title>
        <authorList>
            <person name="Wilson M.C."/>
            <person name="Mori T."/>
            <person name="Ruckert C."/>
            <person name="Uria A.R."/>
            <person name="Helf M.J."/>
            <person name="Takada K."/>
            <person name="Gernert C."/>
            <person name="Steffens U.A."/>
            <person name="Heycke N."/>
            <person name="Schmitt S."/>
            <person name="Rinke C."/>
            <person name="Helfrich E.J."/>
            <person name="Brachmann A.O."/>
            <person name="Gurgui C."/>
            <person name="Wakimoto T."/>
            <person name="Kracht M."/>
            <person name="Crusemann M."/>
            <person name="Hentschel U."/>
            <person name="Abe I."/>
            <person name="Matsunaga S."/>
            <person name="Kalinowski J."/>
            <person name="Takeyama H."/>
            <person name="Piel J."/>
        </authorList>
    </citation>
    <scope>NUCLEOTIDE SEQUENCE [LARGE SCALE GENOMIC DNA]</scope>
    <source>
        <strain evidence="5">TSY2</strain>
    </source>
</reference>
<feature type="compositionally biased region" description="Acidic residues" evidence="2">
    <location>
        <begin position="1"/>
        <end position="14"/>
    </location>
</feature>
<dbReference type="GO" id="GO:0006508">
    <property type="term" value="P:proteolysis"/>
    <property type="evidence" value="ECO:0007669"/>
    <property type="project" value="InterPro"/>
</dbReference>
<dbReference type="HOGENOM" id="CLU_326141_0_0_7"/>
<evidence type="ECO:0000313" key="4">
    <source>
        <dbReference type="EMBL" id="ETX08468.1"/>
    </source>
</evidence>
<sequence length="883" mass="95879">PGDSDNDGVSDDAECPSGPPYTDTDGDGIPNYNDPDHNTLVRDLSLSAKADAAGVRIEWSNGWEVDNLGFQVYREVYGEPVRVTPSLVSGSALLAGPGTILPAGHNYAWHDPTGLPQDRYWLVDMDVDGQRTWHGPIRARLADTLVPPPLTTPLLTQLGQQKTHRDPARVSLARDITDTTSRPRVTTPPQPPVWETPGLSPAAIQYALAAAPALRLAIRDQAWYHISQADLLQAGLDPQVDPRHLQLFAGGYPQPLHIVGDDDGQFDPGDAIEFYGEGLDTPWADTQTYWLVVGSQPGARLQQVTALGQPPASASFAFTVEQRERSVYIAAIRNGLDENFFGAVVAADPVEQVLHLTHLDPAPSGEARLVVNLHGVTSQTHPITVRLNDREVGSLTVAGRIPAAGEFTVPHRWLQPGANVVTLAGAGEERGVSVVESVQLTYWRTYRAEDDLLRCTARDRQPVSLRGFTTDAIRVFDITDPETVHELVGSVTAENQTYRVSVAPQRPGVRTLLAIGDAQSRAPLAITANHPVAWHRPDQGADLVIISHATWLDSLIPLQTLREQQGWSVALIDIQDLYDEWNFGNKTPQAISDFLWHAVAHWRTPPRFVLLAGDASFDPRGYLGQGLSDWVPTAWVNTAEMETASDDALADFDGDGVADLAIGRLPVRSVTEADNVVAKLAAYETATGSWRSQSLVVTDHPGDFDFAGASQPVIRQLGSAMTVTALSAGMTPFDEARRQLHELFGTGQLLVTYMGHGSIERWQAQGLLTTSSIHELTNGPHLPVVLSMTCLNGFFHDLYTESLAEALIRAPQGGAVAVWASSGLTRPTAQTDMQQTLVTHLLSDERPTLGEAIRAAKISITDADVRQTWILLGDPTLRLKLNP</sequence>
<dbReference type="InterPro" id="IPR001769">
    <property type="entry name" value="Gingipain"/>
</dbReference>
<dbReference type="Proteomes" id="UP000019140">
    <property type="component" value="Unassembled WGS sequence"/>
</dbReference>
<dbReference type="EMBL" id="AZHX01000215">
    <property type="protein sequence ID" value="ETX08468.1"/>
    <property type="molecule type" value="Genomic_DNA"/>
</dbReference>
<feature type="non-terminal residue" evidence="4">
    <location>
        <position position="1"/>
    </location>
</feature>
<protein>
    <recommendedName>
        <fullName evidence="3">Gingipain domain-containing protein</fullName>
    </recommendedName>
</protein>
<dbReference type="SUPFAM" id="SSF52129">
    <property type="entry name" value="Caspase-like"/>
    <property type="match status" value="1"/>
</dbReference>
<keyword evidence="5" id="KW-1185">Reference proteome</keyword>
<name>W4ME24_9BACT</name>
<evidence type="ECO:0000256" key="2">
    <source>
        <dbReference type="SAM" id="MobiDB-lite"/>
    </source>
</evidence>
<evidence type="ECO:0000256" key="1">
    <source>
        <dbReference type="ARBA" id="ARBA00022729"/>
    </source>
</evidence>
<dbReference type="GO" id="GO:0008234">
    <property type="term" value="F:cysteine-type peptidase activity"/>
    <property type="evidence" value="ECO:0007669"/>
    <property type="project" value="InterPro"/>
</dbReference>
<evidence type="ECO:0000259" key="3">
    <source>
        <dbReference type="Pfam" id="PF01364"/>
    </source>
</evidence>
<comment type="caution">
    <text evidence="4">The sequence shown here is derived from an EMBL/GenBank/DDBJ whole genome shotgun (WGS) entry which is preliminary data.</text>
</comment>
<keyword evidence="1" id="KW-0732">Signal</keyword>
<proteinExistence type="predicted"/>
<feature type="domain" description="Gingipain" evidence="3">
    <location>
        <begin position="544"/>
        <end position="879"/>
    </location>
</feature>
<dbReference type="InterPro" id="IPR029030">
    <property type="entry name" value="Caspase-like_dom_sf"/>
</dbReference>
<dbReference type="Gene3D" id="3.40.50.1460">
    <property type="match status" value="1"/>
</dbReference>
<dbReference type="InterPro" id="IPR029031">
    <property type="entry name" value="Gingipain_N_sf"/>
</dbReference>